<evidence type="ECO:0000313" key="2">
    <source>
        <dbReference type="EMBL" id="KNZ50559.1"/>
    </source>
</evidence>
<dbReference type="AlphaFoldDB" id="A0A0L6UPV1"/>
<proteinExistence type="predicted"/>
<organism evidence="2 3">
    <name type="scientific">Puccinia sorghi</name>
    <dbReference type="NCBI Taxonomy" id="27349"/>
    <lineage>
        <taxon>Eukaryota</taxon>
        <taxon>Fungi</taxon>
        <taxon>Dikarya</taxon>
        <taxon>Basidiomycota</taxon>
        <taxon>Pucciniomycotina</taxon>
        <taxon>Pucciniomycetes</taxon>
        <taxon>Pucciniales</taxon>
        <taxon>Pucciniaceae</taxon>
        <taxon>Puccinia</taxon>
    </lineage>
</organism>
<evidence type="ECO:0000256" key="1">
    <source>
        <dbReference type="SAM" id="Phobius"/>
    </source>
</evidence>
<comment type="caution">
    <text evidence="2">The sequence shown here is derived from an EMBL/GenBank/DDBJ whole genome shotgun (WGS) entry which is preliminary data.</text>
</comment>
<dbReference type="VEuPathDB" id="FungiDB:VP01_4350g1"/>
<keyword evidence="1" id="KW-0472">Membrane</keyword>
<dbReference type="EMBL" id="LAVV01009447">
    <property type="protein sequence ID" value="KNZ50559.1"/>
    <property type="molecule type" value="Genomic_DNA"/>
</dbReference>
<protein>
    <submittedName>
        <fullName evidence="2">Uncharacterized protein</fullName>
    </submittedName>
</protein>
<feature type="transmembrane region" description="Helical" evidence="1">
    <location>
        <begin position="296"/>
        <end position="318"/>
    </location>
</feature>
<gene>
    <name evidence="2" type="ORF">VP01_4350g1</name>
</gene>
<reference evidence="2 3" key="1">
    <citation type="submission" date="2015-08" db="EMBL/GenBank/DDBJ databases">
        <title>Next Generation Sequencing and Analysis of the Genome of Puccinia sorghi L Schw, the Causal Agent of Maize Common Rust.</title>
        <authorList>
            <person name="Rochi L."/>
            <person name="Burguener G."/>
            <person name="Darino M."/>
            <person name="Turjanski A."/>
            <person name="Kreff E."/>
            <person name="Dieguez M.J."/>
            <person name="Sacco F."/>
        </authorList>
    </citation>
    <scope>NUCLEOTIDE SEQUENCE [LARGE SCALE GENOMIC DNA]</scope>
    <source>
        <strain evidence="2 3">RO10H11247</strain>
    </source>
</reference>
<evidence type="ECO:0000313" key="3">
    <source>
        <dbReference type="Proteomes" id="UP000037035"/>
    </source>
</evidence>
<accession>A0A0L6UPV1</accession>
<keyword evidence="1" id="KW-1133">Transmembrane helix</keyword>
<keyword evidence="3" id="KW-1185">Reference proteome</keyword>
<keyword evidence="1" id="KW-0812">Transmembrane</keyword>
<feature type="transmembrane region" description="Helical" evidence="1">
    <location>
        <begin position="324"/>
        <end position="343"/>
    </location>
</feature>
<sequence>MTCIFMTHTQQQEKLSMSYPKACFKKKGQMKGPREAFSFFFSSSSSDVQLFALVLILLLPFSLIVDYLHPEVGGWDCMWWVQAASGDIVQGGAVPMPAEMMIHVAPSSVYETLVLSTEKTKNYSSVEGLLRAEITLCHPPFYANIDQREGVLGRGDGSKRVCLGLDMKEKSMSIEETGSLFKGLQFFLYPRYHDMWSNDTQFGVHPPLKQNSVVTIEICHIFYMSHLCQPRPLLLACLFSKNLSHHFPSHYFSSHQLFNLDPQISQLTQLNSTSLNLPTTLCLSFFNHIVYTTPGLIYSLIFFFSLLILLLPHLILLYKSTSTPVISLFSVLLFSKVLFTVEVKQNKKKKKKERKITSSRMFIVIASLLKYSSLKTLTLCPVTTLEAQAHKVTVKHLIRLTQPEPVVLWKLVYKE</sequence>
<dbReference type="Proteomes" id="UP000037035">
    <property type="component" value="Unassembled WGS sequence"/>
</dbReference>
<feature type="transmembrane region" description="Helical" evidence="1">
    <location>
        <begin position="48"/>
        <end position="68"/>
    </location>
</feature>
<name>A0A0L6UPV1_9BASI</name>